<keyword evidence="5 7" id="KW-0573">Peptidoglycan synthesis</keyword>
<dbReference type="PROSITE" id="PS52029">
    <property type="entry name" value="LD_TPASE"/>
    <property type="match status" value="1"/>
</dbReference>
<dbReference type="CDD" id="cd16913">
    <property type="entry name" value="YkuD_like"/>
    <property type="match status" value="1"/>
</dbReference>
<evidence type="ECO:0000256" key="4">
    <source>
        <dbReference type="ARBA" id="ARBA00022960"/>
    </source>
</evidence>
<dbReference type="GO" id="GO:0009252">
    <property type="term" value="P:peptidoglycan biosynthetic process"/>
    <property type="evidence" value="ECO:0007669"/>
    <property type="project" value="UniProtKB-UniPathway"/>
</dbReference>
<organism evidence="9 10">
    <name type="scientific">Cereibacter changlensis JA139</name>
    <dbReference type="NCBI Taxonomy" id="1188249"/>
    <lineage>
        <taxon>Bacteria</taxon>
        <taxon>Pseudomonadati</taxon>
        <taxon>Pseudomonadota</taxon>
        <taxon>Alphaproteobacteria</taxon>
        <taxon>Rhodobacterales</taxon>
        <taxon>Paracoccaceae</taxon>
        <taxon>Cereibacter</taxon>
    </lineage>
</organism>
<comment type="pathway">
    <text evidence="1 7">Cell wall biogenesis; peptidoglycan biosynthesis.</text>
</comment>
<dbReference type="OrthoDB" id="9809748at2"/>
<dbReference type="Pfam" id="PF03734">
    <property type="entry name" value="YkuD"/>
    <property type="match status" value="1"/>
</dbReference>
<dbReference type="InterPro" id="IPR038063">
    <property type="entry name" value="Transpep_catalytic_dom"/>
</dbReference>
<evidence type="ECO:0000256" key="7">
    <source>
        <dbReference type="PROSITE-ProRule" id="PRU01373"/>
    </source>
</evidence>
<dbReference type="InterPro" id="IPR005490">
    <property type="entry name" value="LD_TPept_cat_dom"/>
</dbReference>
<dbReference type="PANTHER" id="PTHR36699:SF1">
    <property type="entry name" value="L,D-TRANSPEPTIDASE YAFK-RELATED"/>
    <property type="match status" value="1"/>
</dbReference>
<evidence type="ECO:0000313" key="10">
    <source>
        <dbReference type="Proteomes" id="UP000241010"/>
    </source>
</evidence>
<gene>
    <name evidence="9" type="ORF">C5F48_00520</name>
</gene>
<dbReference type="PANTHER" id="PTHR36699">
    <property type="entry name" value="LD-TRANSPEPTIDASE"/>
    <property type="match status" value="1"/>
</dbReference>
<protein>
    <recommendedName>
        <fullName evidence="8">L,D-TPase catalytic domain-containing protein</fullName>
    </recommendedName>
</protein>
<name>A0A2T4K0S0_9RHOB</name>
<dbReference type="Gene3D" id="2.40.440.10">
    <property type="entry name" value="L,D-transpeptidase catalytic domain-like"/>
    <property type="match status" value="1"/>
</dbReference>
<dbReference type="GO" id="GO:0071555">
    <property type="term" value="P:cell wall organization"/>
    <property type="evidence" value="ECO:0007669"/>
    <property type="project" value="UniProtKB-UniRule"/>
</dbReference>
<dbReference type="Proteomes" id="UP000241010">
    <property type="component" value="Unassembled WGS sequence"/>
</dbReference>
<feature type="active site" description="Proton donor/acceptor" evidence="7">
    <location>
        <position position="123"/>
    </location>
</feature>
<dbReference type="RefSeq" id="WP_107661951.1">
    <property type="nucleotide sequence ID" value="NZ_PZKG01000001.1"/>
</dbReference>
<keyword evidence="3" id="KW-0808">Transferase</keyword>
<evidence type="ECO:0000256" key="1">
    <source>
        <dbReference type="ARBA" id="ARBA00004752"/>
    </source>
</evidence>
<evidence type="ECO:0000256" key="5">
    <source>
        <dbReference type="ARBA" id="ARBA00022984"/>
    </source>
</evidence>
<reference evidence="9 10" key="1">
    <citation type="submission" date="2018-03" db="EMBL/GenBank/DDBJ databases">
        <title>Cereibacter changlensis.</title>
        <authorList>
            <person name="Meyer T.E."/>
            <person name="Miller S."/>
            <person name="Lodha T."/>
            <person name="Gandham S."/>
            <person name="Chintalapati S."/>
            <person name="Chintalapati V.R."/>
        </authorList>
    </citation>
    <scope>NUCLEOTIDE SEQUENCE [LARGE SCALE GENOMIC DNA]</scope>
    <source>
        <strain evidence="9 10">JA139</strain>
    </source>
</reference>
<evidence type="ECO:0000256" key="2">
    <source>
        <dbReference type="ARBA" id="ARBA00005992"/>
    </source>
</evidence>
<keyword evidence="6 7" id="KW-0961">Cell wall biogenesis/degradation</keyword>
<evidence type="ECO:0000259" key="8">
    <source>
        <dbReference type="PROSITE" id="PS52029"/>
    </source>
</evidence>
<dbReference type="GO" id="GO:0016740">
    <property type="term" value="F:transferase activity"/>
    <property type="evidence" value="ECO:0007669"/>
    <property type="project" value="UniProtKB-KW"/>
</dbReference>
<keyword evidence="4 7" id="KW-0133">Cell shape</keyword>
<dbReference type="EMBL" id="PZKG01000001">
    <property type="protein sequence ID" value="PTE23771.1"/>
    <property type="molecule type" value="Genomic_DNA"/>
</dbReference>
<proteinExistence type="inferred from homology"/>
<dbReference type="PROSITE" id="PS51257">
    <property type="entry name" value="PROKAR_LIPOPROTEIN"/>
    <property type="match status" value="1"/>
</dbReference>
<sequence length="165" mass="18286">MIFLRTLLALVLAFGLVACGDSKFKTYRGPAVTSVQVHKSARKMYLLHNDRVLKQYDVALGFMPVGHKQFEGDGKTPEGGYWIDRTNPDSKYHLSLGVSYPNVYDTEMALLANKKPGGDIFIHGAGKYPGSNKVDWTAGCIAVTNKEIEEIYSMIRVGTPIYILP</sequence>
<dbReference type="GO" id="GO:0008360">
    <property type="term" value="P:regulation of cell shape"/>
    <property type="evidence" value="ECO:0007669"/>
    <property type="project" value="UniProtKB-UniRule"/>
</dbReference>
<evidence type="ECO:0000313" key="9">
    <source>
        <dbReference type="EMBL" id="PTE23771.1"/>
    </source>
</evidence>
<accession>A0A2T4K0S0</accession>
<feature type="active site" description="Nucleophile" evidence="7">
    <location>
        <position position="140"/>
    </location>
</feature>
<comment type="similarity">
    <text evidence="2">Belongs to the YkuD family.</text>
</comment>
<evidence type="ECO:0000256" key="3">
    <source>
        <dbReference type="ARBA" id="ARBA00022679"/>
    </source>
</evidence>
<evidence type="ECO:0000256" key="6">
    <source>
        <dbReference type="ARBA" id="ARBA00023316"/>
    </source>
</evidence>
<feature type="domain" description="L,D-TPase catalytic" evidence="8">
    <location>
        <begin position="33"/>
        <end position="164"/>
    </location>
</feature>
<dbReference type="UniPathway" id="UPA00219"/>
<dbReference type="GO" id="GO:0004180">
    <property type="term" value="F:carboxypeptidase activity"/>
    <property type="evidence" value="ECO:0007669"/>
    <property type="project" value="UniProtKB-ARBA"/>
</dbReference>
<dbReference type="AlphaFoldDB" id="A0A2T4K0S0"/>
<keyword evidence="10" id="KW-1185">Reference proteome</keyword>
<comment type="caution">
    <text evidence="9">The sequence shown here is derived from an EMBL/GenBank/DDBJ whole genome shotgun (WGS) entry which is preliminary data.</text>
</comment>
<dbReference type="SUPFAM" id="SSF141523">
    <property type="entry name" value="L,D-transpeptidase catalytic domain-like"/>
    <property type="match status" value="1"/>
</dbReference>